<proteinExistence type="predicted"/>
<dbReference type="Gene3D" id="3.40.30.10">
    <property type="entry name" value="Glutaredoxin"/>
    <property type="match status" value="1"/>
</dbReference>
<sequence>MGQIESKEKIYWVNDVEKAVLIANFTKKPVFLMIMKSFCPTCKYIEPEYVEDKDFRAKSVDQKSVEETYAVDGHYVPRIIFLDSNGKPMKQFYNASKPDAKYFYPQANEIVASMRNVLFSFYSNKNDD</sequence>
<accession>E0VCR3</accession>
<reference evidence="2" key="2">
    <citation type="submission" date="2007-04" db="EMBL/GenBank/DDBJ databases">
        <title>The genome of the human body louse.</title>
        <authorList>
            <consortium name="The Human Body Louse Genome Consortium"/>
            <person name="Kirkness E."/>
            <person name="Walenz B."/>
            <person name="Hass B."/>
            <person name="Bruggner R."/>
            <person name="Strausberg R."/>
        </authorList>
    </citation>
    <scope>NUCLEOTIDE SEQUENCE</scope>
    <source>
        <strain evidence="2">USDA</strain>
    </source>
</reference>
<dbReference type="Pfam" id="PF13899">
    <property type="entry name" value="Thioredoxin_7"/>
    <property type="match status" value="1"/>
</dbReference>
<gene>
    <name evidence="3" type="primary">8238025</name>
    <name evidence="2" type="ORF">Phum_PHUM095260</name>
</gene>
<dbReference type="STRING" id="121224.E0VCR3"/>
<dbReference type="GeneID" id="8238025"/>
<evidence type="ECO:0000256" key="1">
    <source>
        <dbReference type="ARBA" id="ARBA00022729"/>
    </source>
</evidence>
<dbReference type="OMA" id="CKYIEPE"/>
<protein>
    <submittedName>
        <fullName evidence="2">Thioredoxin domain-containing protein 12, putative</fullName>
    </submittedName>
</protein>
<evidence type="ECO:0000313" key="2">
    <source>
        <dbReference type="EMBL" id="EEB11169.1"/>
    </source>
</evidence>
<reference evidence="3" key="3">
    <citation type="submission" date="2020-05" db="UniProtKB">
        <authorList>
            <consortium name="EnsemblMetazoa"/>
        </authorList>
    </citation>
    <scope>IDENTIFICATION</scope>
    <source>
        <strain evidence="3">USDA</strain>
    </source>
</reference>
<dbReference type="OrthoDB" id="262308at2759"/>
<dbReference type="CTD" id="8238025"/>
<dbReference type="HOGENOM" id="CLU_088048_2_1_1"/>
<name>E0VCR3_PEDHC</name>
<dbReference type="PANTHER" id="PTHR15337:SF11">
    <property type="entry name" value="THIOREDOXIN DOMAIN-CONTAINING PROTEIN"/>
    <property type="match status" value="1"/>
</dbReference>
<evidence type="ECO:0000313" key="3">
    <source>
        <dbReference type="EnsemblMetazoa" id="PHUM095260-PA"/>
    </source>
</evidence>
<dbReference type="EnsemblMetazoa" id="PHUM095260-RA">
    <property type="protein sequence ID" value="PHUM095260-PA"/>
    <property type="gene ID" value="PHUM095260"/>
</dbReference>
<dbReference type="EMBL" id="DS235063">
    <property type="protein sequence ID" value="EEB11169.1"/>
    <property type="molecule type" value="Genomic_DNA"/>
</dbReference>
<dbReference type="SUPFAM" id="SSF52833">
    <property type="entry name" value="Thioredoxin-like"/>
    <property type="match status" value="1"/>
</dbReference>
<dbReference type="PANTHER" id="PTHR15337">
    <property type="entry name" value="ANTERIOR GRADIENT PROTEIN-RELATED"/>
    <property type="match status" value="1"/>
</dbReference>
<organism>
    <name type="scientific">Pediculus humanus subsp. corporis</name>
    <name type="common">Body louse</name>
    <dbReference type="NCBI Taxonomy" id="121224"/>
    <lineage>
        <taxon>Eukaryota</taxon>
        <taxon>Metazoa</taxon>
        <taxon>Ecdysozoa</taxon>
        <taxon>Arthropoda</taxon>
        <taxon>Hexapoda</taxon>
        <taxon>Insecta</taxon>
        <taxon>Pterygota</taxon>
        <taxon>Neoptera</taxon>
        <taxon>Paraneoptera</taxon>
        <taxon>Psocodea</taxon>
        <taxon>Troctomorpha</taxon>
        <taxon>Phthiraptera</taxon>
        <taxon>Anoplura</taxon>
        <taxon>Pediculidae</taxon>
        <taxon>Pediculus</taxon>
    </lineage>
</organism>
<dbReference type="RefSeq" id="XP_002423907.1">
    <property type="nucleotide sequence ID" value="XM_002423862.1"/>
</dbReference>
<dbReference type="GO" id="GO:0005783">
    <property type="term" value="C:endoplasmic reticulum"/>
    <property type="evidence" value="ECO:0007669"/>
    <property type="project" value="TreeGrafter"/>
</dbReference>
<keyword evidence="1" id="KW-0732">Signal</keyword>
<keyword evidence="4" id="KW-1185">Reference proteome</keyword>
<evidence type="ECO:0000313" key="4">
    <source>
        <dbReference type="Proteomes" id="UP000009046"/>
    </source>
</evidence>
<dbReference type="Proteomes" id="UP000009046">
    <property type="component" value="Unassembled WGS sequence"/>
</dbReference>
<reference evidence="2" key="1">
    <citation type="submission" date="2007-04" db="EMBL/GenBank/DDBJ databases">
        <title>Annotation of Pediculus humanus corporis strain USDA.</title>
        <authorList>
            <person name="Kirkness E."/>
            <person name="Hannick L."/>
            <person name="Hass B."/>
            <person name="Bruggner R."/>
            <person name="Lawson D."/>
            <person name="Bidwell S."/>
            <person name="Joardar V."/>
            <person name="Caler E."/>
            <person name="Walenz B."/>
            <person name="Inman J."/>
            <person name="Schobel S."/>
            <person name="Galinsky K."/>
            <person name="Amedeo P."/>
            <person name="Strausberg R."/>
        </authorList>
    </citation>
    <scope>NUCLEOTIDE SEQUENCE</scope>
    <source>
        <strain evidence="2">USDA</strain>
    </source>
</reference>
<dbReference type="VEuPathDB" id="VectorBase:PHUM095260"/>
<dbReference type="InterPro" id="IPR036249">
    <property type="entry name" value="Thioredoxin-like_sf"/>
</dbReference>
<dbReference type="InterPro" id="IPR051099">
    <property type="entry name" value="AGR/TXD"/>
</dbReference>
<dbReference type="AlphaFoldDB" id="E0VCR3"/>
<dbReference type="EMBL" id="AAZO01001134">
    <property type="status" value="NOT_ANNOTATED_CDS"/>
    <property type="molecule type" value="Genomic_DNA"/>
</dbReference>
<dbReference type="InParanoid" id="E0VCR3"/>
<dbReference type="KEGG" id="phu:Phum_PHUM095260"/>